<evidence type="ECO:0000256" key="2">
    <source>
        <dbReference type="ARBA" id="ARBA00022679"/>
    </source>
</evidence>
<name>A0A1M5Y9G7_9FIRM</name>
<proteinExistence type="inferred from homology"/>
<dbReference type="RefSeq" id="WP_073029924.1">
    <property type="nucleotide sequence ID" value="NZ_FQXJ01000007.1"/>
</dbReference>
<feature type="active site" description="5-glutamyl coenzyme A thioester intermediate" evidence="4">
    <location>
        <position position="327"/>
    </location>
</feature>
<dbReference type="SUPFAM" id="SSF100950">
    <property type="entry name" value="NagB/RpiA/CoA transferase-like"/>
    <property type="match status" value="2"/>
</dbReference>
<evidence type="ECO:0000256" key="1">
    <source>
        <dbReference type="ARBA" id="ARBA00007154"/>
    </source>
</evidence>
<evidence type="ECO:0000256" key="4">
    <source>
        <dbReference type="PIRSR" id="PIRSR000858-1"/>
    </source>
</evidence>
<dbReference type="Gene3D" id="3.40.1080.10">
    <property type="entry name" value="Glutaconate Coenzyme A-transferase"/>
    <property type="match status" value="2"/>
</dbReference>
<keyword evidence="2 3" id="KW-0808">Transferase</keyword>
<evidence type="ECO:0000313" key="5">
    <source>
        <dbReference type="EMBL" id="SHI08687.1"/>
    </source>
</evidence>
<dbReference type="InterPro" id="IPR014388">
    <property type="entry name" value="3-oxoacid_CoA-transferase"/>
</dbReference>
<dbReference type="PIRSF" id="PIRSF000858">
    <property type="entry name" value="SCOT-t"/>
    <property type="match status" value="1"/>
</dbReference>
<dbReference type="AlphaFoldDB" id="A0A1M5Y9G7"/>
<dbReference type="InterPro" id="IPR004165">
    <property type="entry name" value="CoA_trans_fam_I"/>
</dbReference>
<accession>A0A1M5Y9G7</accession>
<keyword evidence="6" id="KW-1185">Reference proteome</keyword>
<evidence type="ECO:0000256" key="3">
    <source>
        <dbReference type="PIRNR" id="PIRNR000858"/>
    </source>
</evidence>
<protein>
    <submittedName>
        <fullName evidence="5">Propionate CoA-transferase</fullName>
    </submittedName>
</protein>
<dbReference type="Proteomes" id="UP000183954">
    <property type="component" value="Unassembled WGS sequence"/>
</dbReference>
<comment type="similarity">
    <text evidence="1 3">Belongs to the 3-oxoacid CoA-transferase family.</text>
</comment>
<dbReference type="OrthoDB" id="9805230at2"/>
<dbReference type="PANTHER" id="PTHR43293:SF1">
    <property type="entry name" value="ACETATE COA-TRANSFERASE YDIF"/>
    <property type="match status" value="1"/>
</dbReference>
<dbReference type="STRING" id="1121420.SAMN02746098_02367"/>
<sequence length="526" mass="57115">MPKIIESEEIRKYVKDGHTIYTTGFGLGGFAEEVAVGIRESFLETGHPRDLTLYYATGVGNFKDRGVAHFALEGLLKRLVAGHFAVAGPAITKLVMENKLEAYTLPQGVFVTMSRNIASRRPGILSKVGLGTFIDPRIVGGKLNQKAIDSEDLVELIEFKNEEWLHYKLPKLDVVLVRGSVADERGNISDYREGVSVEGLSAAMAAKACGGIVIAQVEHLVKAGTLHAKQVCIPGILVDYVLVAKPEWHYQTMCTYFNPAFTGEIKLAVDSMSVNAMKLDDRKVVCRRAAMELKPDVVVNLGIGMPDGVSKICAEEKVADQVCLTTESGAIGGMPAPGLDFGHSVNAESIIGTAFQFDFYDGGGLDIGFLGMGQVDVFGNVNVSQFGGRPIGAGGFINITQNTKNVVFCGTFTDGAELEIVEGELMIVKEGKRKKFVTDVEQITFSGKYAVKDGQLVLYVTERAVFQLTAEGLELIEIAPGVNLEKDILELMDFKPIIKDVKPMPPEIFQEKWGRLAEILQSKGSI</sequence>
<gene>
    <name evidence="5" type="ORF">SAMN02746098_02367</name>
</gene>
<dbReference type="InterPro" id="IPR037171">
    <property type="entry name" value="NagB/RpiA_transferase-like"/>
</dbReference>
<dbReference type="PANTHER" id="PTHR43293">
    <property type="entry name" value="ACETATE COA-TRANSFERASE YDIF"/>
    <property type="match status" value="1"/>
</dbReference>
<dbReference type="GO" id="GO:0046952">
    <property type="term" value="P:ketone body catabolic process"/>
    <property type="evidence" value="ECO:0007669"/>
    <property type="project" value="InterPro"/>
</dbReference>
<dbReference type="Pfam" id="PF01144">
    <property type="entry name" value="CoA_trans"/>
    <property type="match status" value="1"/>
</dbReference>
<dbReference type="GO" id="GO:0008410">
    <property type="term" value="F:CoA-transferase activity"/>
    <property type="evidence" value="ECO:0007669"/>
    <property type="project" value="InterPro"/>
</dbReference>
<dbReference type="SMART" id="SM00882">
    <property type="entry name" value="CoA_trans"/>
    <property type="match status" value="1"/>
</dbReference>
<dbReference type="EMBL" id="FQXJ01000007">
    <property type="protein sequence ID" value="SHI08687.1"/>
    <property type="molecule type" value="Genomic_DNA"/>
</dbReference>
<reference evidence="6" key="1">
    <citation type="submission" date="2016-11" db="EMBL/GenBank/DDBJ databases">
        <authorList>
            <person name="Varghese N."/>
            <person name="Submissions S."/>
        </authorList>
    </citation>
    <scope>NUCLEOTIDE SEQUENCE [LARGE SCALE GENOMIC DNA]</scope>
    <source>
        <strain evidence="6">DSM 15449</strain>
    </source>
</reference>
<evidence type="ECO:0000313" key="6">
    <source>
        <dbReference type="Proteomes" id="UP000183954"/>
    </source>
</evidence>
<organism evidence="5 6">
    <name type="scientific">Desulfosporosinus lacus DSM 15449</name>
    <dbReference type="NCBI Taxonomy" id="1121420"/>
    <lineage>
        <taxon>Bacteria</taxon>
        <taxon>Bacillati</taxon>
        <taxon>Bacillota</taxon>
        <taxon>Clostridia</taxon>
        <taxon>Eubacteriales</taxon>
        <taxon>Desulfitobacteriaceae</taxon>
        <taxon>Desulfosporosinus</taxon>
    </lineage>
</organism>